<evidence type="ECO:0008006" key="3">
    <source>
        <dbReference type="Google" id="ProtNLM"/>
    </source>
</evidence>
<keyword evidence="2" id="KW-1185">Reference proteome</keyword>
<protein>
    <recommendedName>
        <fullName evidence="3">DUF4365 domain-containing protein</fullName>
    </recommendedName>
</protein>
<dbReference type="EMBL" id="JACEOR010000185">
    <property type="protein sequence ID" value="MBA4504741.1"/>
    <property type="molecule type" value="Genomic_DNA"/>
</dbReference>
<gene>
    <name evidence="1" type="ORF">H0H28_05265</name>
</gene>
<reference evidence="1 2" key="1">
    <citation type="submission" date="2020-07" db="EMBL/GenBank/DDBJ databases">
        <authorList>
            <person name="Khare M."/>
        </authorList>
    </citation>
    <scope>NUCLEOTIDE SEQUENCE [LARGE SCALE GENOMIC DNA]</scope>
    <source>
        <strain evidence="1 2">P8776</strain>
    </source>
</reference>
<proteinExistence type="predicted"/>
<name>A0A838X0X1_9CORY</name>
<comment type="caution">
    <text evidence="1">The sequence shown here is derived from an EMBL/GenBank/DDBJ whole genome shotgun (WGS) entry which is preliminary data.</text>
</comment>
<accession>A0A838X0X1</accession>
<evidence type="ECO:0000313" key="2">
    <source>
        <dbReference type="Proteomes" id="UP000580709"/>
    </source>
</evidence>
<dbReference type="Proteomes" id="UP000580709">
    <property type="component" value="Unassembled WGS sequence"/>
</dbReference>
<organism evidence="1 2">
    <name type="scientific">Corynebacterium sanguinis</name>
    <dbReference type="NCBI Taxonomy" id="2594913"/>
    <lineage>
        <taxon>Bacteria</taxon>
        <taxon>Bacillati</taxon>
        <taxon>Actinomycetota</taxon>
        <taxon>Actinomycetes</taxon>
        <taxon>Mycobacteriales</taxon>
        <taxon>Corynebacteriaceae</taxon>
        <taxon>Corynebacterium</taxon>
    </lineage>
</organism>
<dbReference type="RefSeq" id="WP_181729660.1">
    <property type="nucleotide sequence ID" value="NZ_JACEOR010000185.1"/>
</dbReference>
<sequence length="355" mass="40437">MSAIELKAVYFFSELFLTTKRLEPEIPTGEKGIVADGHVNVYQNVYNEQTDHSLTGGNLVGQLKLQVKGKRLPKTKNYLTSFELHRYALENIKTIGGLVLLVAGLPRDERKETIPYYADLSVQNVELFLSQMGRNQATFNVPLQRFPTDPNEIYRYVYHLTERQSENCLITPDDTMLENAEGFTITLPHSVDLSRPQLFGGPTSSAIIKMIGPDNRTRAIKAMLKITPESYQLRRWEDMEVSCGETTYSETRRRKVKGEIIEFYLSPGICLSLDPTSDRQTIHMRYQSNLHYALNDLLFMDALCKGTPIQLNGIAAFEFKASRSGKLKEFLEPLDYFLALTEMCEDLGIDPKLCR</sequence>
<feature type="non-terminal residue" evidence="1">
    <location>
        <position position="355"/>
    </location>
</feature>
<dbReference type="AlphaFoldDB" id="A0A838X0X1"/>
<evidence type="ECO:0000313" key="1">
    <source>
        <dbReference type="EMBL" id="MBA4504741.1"/>
    </source>
</evidence>